<sequence>MDTGPSLIDLDELGFMSAESNTTTSGSSAGCNPSSSSLFSSPVASIASTSTLGLRSNLANPCCRSVLASEEALSNCSDPTGVHDSVVVFGIWSALPLSLTTASKSLSFLRGTSGIFGSHNLYPLNSWFGSSPSYPIKMHLTALGSSFFLNSFGTNLYATHPKTLILPVSGFSPKKASYGVVFAKADVAT</sequence>
<organism evidence="1 2">
    <name type="scientific">Synchytrium endobioticum</name>
    <dbReference type="NCBI Taxonomy" id="286115"/>
    <lineage>
        <taxon>Eukaryota</taxon>
        <taxon>Fungi</taxon>
        <taxon>Fungi incertae sedis</taxon>
        <taxon>Chytridiomycota</taxon>
        <taxon>Chytridiomycota incertae sedis</taxon>
        <taxon>Chytridiomycetes</taxon>
        <taxon>Synchytriales</taxon>
        <taxon>Synchytriaceae</taxon>
        <taxon>Synchytrium</taxon>
    </lineage>
</organism>
<name>A0A507CPV4_9FUNG</name>
<gene>
    <name evidence="1" type="ORF">SeMB42_g05701</name>
</gene>
<dbReference type="AlphaFoldDB" id="A0A507CPV4"/>
<dbReference type="Proteomes" id="UP000317494">
    <property type="component" value="Unassembled WGS sequence"/>
</dbReference>
<evidence type="ECO:0000313" key="2">
    <source>
        <dbReference type="Proteomes" id="UP000317494"/>
    </source>
</evidence>
<keyword evidence="2" id="KW-1185">Reference proteome</keyword>
<reference evidence="1 2" key="1">
    <citation type="journal article" date="2019" name="Sci. Rep.">
        <title>Comparative genomics of chytrid fungi reveal insights into the obligate biotrophic and pathogenic lifestyle of Synchytrium endobioticum.</title>
        <authorList>
            <person name="van de Vossenberg B.T.L.H."/>
            <person name="Warris S."/>
            <person name="Nguyen H.D.T."/>
            <person name="van Gent-Pelzer M.P.E."/>
            <person name="Joly D.L."/>
            <person name="van de Geest H.C."/>
            <person name="Bonants P.J.M."/>
            <person name="Smith D.S."/>
            <person name="Levesque C.A."/>
            <person name="van der Lee T.A.J."/>
        </authorList>
    </citation>
    <scope>NUCLEOTIDE SEQUENCE [LARGE SCALE GENOMIC DNA]</scope>
    <source>
        <strain evidence="1 2">MB42</strain>
    </source>
</reference>
<protein>
    <submittedName>
        <fullName evidence="1">Uncharacterized protein</fullName>
    </submittedName>
</protein>
<dbReference type="EMBL" id="QEAN01000282">
    <property type="protein sequence ID" value="TPX41165.1"/>
    <property type="molecule type" value="Genomic_DNA"/>
</dbReference>
<evidence type="ECO:0000313" key="1">
    <source>
        <dbReference type="EMBL" id="TPX41165.1"/>
    </source>
</evidence>
<accession>A0A507CPV4</accession>
<proteinExistence type="predicted"/>
<dbReference type="VEuPathDB" id="FungiDB:SeMB42_g05701"/>
<comment type="caution">
    <text evidence="1">The sequence shown here is derived from an EMBL/GenBank/DDBJ whole genome shotgun (WGS) entry which is preliminary data.</text>
</comment>